<sequence length="68" mass="7956">MIEDIKDSLKENLGFKEVVFQKVVAEDLYYTAYDSRGIEDRIRVKPQLGTVFTWIQGNWTLVKGFKID</sequence>
<accession>A0A5D4SKK3</accession>
<proteinExistence type="predicted"/>
<protein>
    <submittedName>
        <fullName evidence="1">Uncharacterized protein</fullName>
    </submittedName>
</protein>
<dbReference type="EMBL" id="VTES01000003">
    <property type="protein sequence ID" value="TYS63753.1"/>
    <property type="molecule type" value="Genomic_DNA"/>
</dbReference>
<comment type="caution">
    <text evidence="1">The sequence shown here is derived from an EMBL/GenBank/DDBJ whole genome shotgun (WGS) entry which is preliminary data.</text>
</comment>
<evidence type="ECO:0000313" key="1">
    <source>
        <dbReference type="EMBL" id="TYS63753.1"/>
    </source>
</evidence>
<reference evidence="1 2" key="1">
    <citation type="submission" date="2019-08" db="EMBL/GenBank/DDBJ databases">
        <title>Bacillus genomes from the desert of Cuatro Cienegas, Coahuila.</title>
        <authorList>
            <person name="Olmedo-Alvarez G."/>
        </authorList>
    </citation>
    <scope>NUCLEOTIDE SEQUENCE [LARGE SCALE GENOMIC DNA]</scope>
    <source>
        <strain evidence="1 2">CH37_1T</strain>
    </source>
</reference>
<name>A0A5D4SKK3_9BACI</name>
<evidence type="ECO:0000313" key="2">
    <source>
        <dbReference type="Proteomes" id="UP000323732"/>
    </source>
</evidence>
<dbReference type="RefSeq" id="WP_148949675.1">
    <property type="nucleotide sequence ID" value="NZ_VTES01000003.1"/>
</dbReference>
<organism evidence="1 2">
    <name type="scientific">Bacillus infantis</name>
    <dbReference type="NCBI Taxonomy" id="324767"/>
    <lineage>
        <taxon>Bacteria</taxon>
        <taxon>Bacillati</taxon>
        <taxon>Bacillota</taxon>
        <taxon>Bacilli</taxon>
        <taxon>Bacillales</taxon>
        <taxon>Bacillaceae</taxon>
        <taxon>Bacillus</taxon>
    </lineage>
</organism>
<dbReference type="AlphaFoldDB" id="A0A5D4SKK3"/>
<dbReference type="Proteomes" id="UP000323732">
    <property type="component" value="Unassembled WGS sequence"/>
</dbReference>
<gene>
    <name evidence="1" type="ORF">FZD47_09540</name>
</gene>